<evidence type="ECO:0000313" key="2">
    <source>
        <dbReference type="EMBL" id="MBN3965838.1"/>
    </source>
</evidence>
<proteinExistence type="predicted"/>
<keyword evidence="3" id="KW-1185">Reference proteome</keyword>
<dbReference type="EMBL" id="JADEVO010000013">
    <property type="protein sequence ID" value="MBN3965838.1"/>
    <property type="molecule type" value="Genomic_DNA"/>
</dbReference>
<feature type="signal peptide" evidence="1">
    <location>
        <begin position="1"/>
        <end position="21"/>
    </location>
</feature>
<evidence type="ECO:0008006" key="4">
    <source>
        <dbReference type="Google" id="ProtNLM"/>
    </source>
</evidence>
<feature type="chain" id="PRO_5045638245" description="Secreted protein" evidence="1">
    <location>
        <begin position="22"/>
        <end position="77"/>
    </location>
</feature>
<comment type="caution">
    <text evidence="2">The sequence shown here is derived from an EMBL/GenBank/DDBJ whole genome shotgun (WGS) entry which is preliminary data.</text>
</comment>
<keyword evidence="1" id="KW-0732">Signal</keyword>
<sequence>MNSTLLVANAIALAIVLGVHFAPENDEVAANQRTPHYLQLQRAPQLAVMNNPTRASAQDASQAMAVAITPSSDRLVF</sequence>
<gene>
    <name evidence="2" type="ORF">IMW75_11170</name>
</gene>
<evidence type="ECO:0000313" key="3">
    <source>
        <dbReference type="Proteomes" id="UP000772591"/>
    </source>
</evidence>
<dbReference type="RefSeq" id="WP_045057440.1">
    <property type="nucleotide sequence ID" value="NZ_JADEVO010000013.1"/>
</dbReference>
<organism evidence="2 3">
    <name type="scientific">Pseudomonas gregormendelii</name>
    <dbReference type="NCBI Taxonomy" id="1628277"/>
    <lineage>
        <taxon>Bacteria</taxon>
        <taxon>Pseudomonadati</taxon>
        <taxon>Pseudomonadota</taxon>
        <taxon>Gammaproteobacteria</taxon>
        <taxon>Pseudomonadales</taxon>
        <taxon>Pseudomonadaceae</taxon>
        <taxon>Pseudomonas</taxon>
    </lineage>
</organism>
<reference evidence="2 3" key="1">
    <citation type="journal article" date="2021" name="Int. J. Syst. Evol. Microbiol.">
        <title>Pseudomonas piscium sp. nov., Pseudomonas pisciculturae sp. nov., Pseudomonas mucoides sp. nov. and Pseudomonas neuropathica sp. nov. isolated from rainbow trout.</title>
        <authorList>
            <person name="Duman M."/>
            <person name="Mulet M."/>
            <person name="Altun S."/>
            <person name="Saticioglu I.B."/>
            <person name="Gomila M."/>
            <person name="Lalucat J."/>
            <person name="Garcia-Valdes E."/>
        </authorList>
    </citation>
    <scope>NUCLEOTIDE SEQUENCE [LARGE SCALE GENOMIC DNA]</scope>
    <source>
        <strain evidence="2 3">LMG 28632</strain>
    </source>
</reference>
<dbReference type="Proteomes" id="UP000772591">
    <property type="component" value="Unassembled WGS sequence"/>
</dbReference>
<accession>A0ABS3AG23</accession>
<evidence type="ECO:0000256" key="1">
    <source>
        <dbReference type="SAM" id="SignalP"/>
    </source>
</evidence>
<protein>
    <recommendedName>
        <fullName evidence="4">Secreted protein</fullName>
    </recommendedName>
</protein>
<name>A0ABS3AG23_9PSED</name>